<dbReference type="PANTHER" id="PTHR11761">
    <property type="entry name" value="50S/60S RIBOSOMAL PROTEIN L14/L23"/>
    <property type="match status" value="1"/>
</dbReference>
<dbReference type="Gene3D" id="2.40.150.20">
    <property type="entry name" value="Ribosomal protein L14"/>
    <property type="match status" value="1"/>
</dbReference>
<dbReference type="SMART" id="SM01374">
    <property type="entry name" value="Ribosomal_L14"/>
    <property type="match status" value="1"/>
</dbReference>
<dbReference type="GO" id="GO:0003735">
    <property type="term" value="F:structural constituent of ribosome"/>
    <property type="evidence" value="ECO:0007669"/>
    <property type="project" value="InterPro"/>
</dbReference>
<dbReference type="SUPFAM" id="SSF50193">
    <property type="entry name" value="Ribosomal protein L14"/>
    <property type="match status" value="1"/>
</dbReference>
<organism evidence="7">
    <name type="scientific">Balanophora laxiflora</name>
    <dbReference type="NCBI Taxonomy" id="1128103"/>
    <lineage>
        <taxon>Eukaryota</taxon>
        <taxon>Viridiplantae</taxon>
        <taxon>Streptophyta</taxon>
        <taxon>Embryophyta</taxon>
        <taxon>Tracheophyta</taxon>
        <taxon>Spermatophyta</taxon>
        <taxon>Magnoliopsida</taxon>
        <taxon>eudicotyledons</taxon>
        <taxon>Gunneridae</taxon>
        <taxon>Pentapetalae</taxon>
        <taxon>Santalales</taxon>
        <taxon>Balanophoraceae</taxon>
        <taxon>Balanophora</taxon>
    </lineage>
</organism>
<dbReference type="InterPro" id="IPR036853">
    <property type="entry name" value="Ribosomal_uL14_sf"/>
</dbReference>
<dbReference type="PANTHER" id="PTHR11761:SF3">
    <property type="entry name" value="LARGE RIBOSOMAL SUBUNIT PROTEIN UL14M"/>
    <property type="match status" value="1"/>
</dbReference>
<gene>
    <name evidence="7" type="primary">rpl14</name>
    <name evidence="7" type="ORF">Ballaxpp002</name>
</gene>
<proteinExistence type="inferred from homology"/>
<sequence length="118" mass="13817">MIYFNITDNTGILKILCIKILKKKFKIGNIIIGIIKKIKKNNIYNFKKSEIIKAIIIRTRKILKRKSGILLKYNKNTAIIINSENNPKSKKIFGIISWELLNYNLNKKIIIINIFNKL</sequence>
<dbReference type="GO" id="GO:0006412">
    <property type="term" value="P:translation"/>
    <property type="evidence" value="ECO:0007669"/>
    <property type="project" value="InterPro"/>
</dbReference>
<evidence type="ECO:0000256" key="4">
    <source>
        <dbReference type="ARBA" id="ARBA00022980"/>
    </source>
</evidence>
<geneLocation type="plastid" evidence="7"/>
<reference evidence="7" key="1">
    <citation type="journal article" date="2018" name="Proc. Natl. Acad. Sci. U.S.A.">
        <title>A novel genetic code and record-setting AT-richness in the highly reduced plastid genome of the holoparasitic plant Balanophora.</title>
        <authorList>
            <person name="Su H.-J."/>
            <person name="Barkman T."/>
            <person name="Hao W."/>
            <person name="Jones S.S."/>
            <person name="Naumann J."/>
            <person name="Skippington E."/>
            <person name="Wafula E.K."/>
            <person name="Hu J.-M."/>
            <person name="Palmer J.D."/>
            <person name="dePamphilis C.W."/>
        </authorList>
    </citation>
    <scope>NUCLEOTIDE SEQUENCE</scope>
</reference>
<name>A0A3S5XHJ9_9MAGN</name>
<evidence type="ECO:0000256" key="3">
    <source>
        <dbReference type="ARBA" id="ARBA00022884"/>
    </source>
</evidence>
<keyword evidence="7" id="KW-0934">Plastid</keyword>
<dbReference type="GO" id="GO:0070180">
    <property type="term" value="F:large ribosomal subunit rRNA binding"/>
    <property type="evidence" value="ECO:0007669"/>
    <property type="project" value="TreeGrafter"/>
</dbReference>
<keyword evidence="5 6" id="KW-0687">Ribonucleoprotein</keyword>
<evidence type="ECO:0000256" key="2">
    <source>
        <dbReference type="ARBA" id="ARBA00022730"/>
    </source>
</evidence>
<dbReference type="AlphaFoldDB" id="A0A3S5XHJ9"/>
<evidence type="ECO:0000256" key="1">
    <source>
        <dbReference type="ARBA" id="ARBA00010745"/>
    </source>
</evidence>
<accession>A0A3S5XHJ9</accession>
<keyword evidence="3" id="KW-0694">RNA-binding</keyword>
<dbReference type="EMBL" id="KX784265">
    <property type="protein sequence ID" value="AZZ88956.1"/>
    <property type="molecule type" value="Genomic_DNA"/>
</dbReference>
<comment type="similarity">
    <text evidence="1 6">Belongs to the universal ribosomal protein uL14 family.</text>
</comment>
<keyword evidence="2" id="KW-0699">rRNA-binding</keyword>
<dbReference type="GO" id="GO:0022625">
    <property type="term" value="C:cytosolic large ribosomal subunit"/>
    <property type="evidence" value="ECO:0007669"/>
    <property type="project" value="TreeGrafter"/>
</dbReference>
<protein>
    <submittedName>
        <fullName evidence="7">Ribosomal protein L14</fullName>
    </submittedName>
</protein>
<keyword evidence="4 6" id="KW-0689">Ribosomal protein</keyword>
<dbReference type="Pfam" id="PF00238">
    <property type="entry name" value="Ribosomal_L14"/>
    <property type="match status" value="1"/>
</dbReference>
<dbReference type="HAMAP" id="MF_01367">
    <property type="entry name" value="Ribosomal_uL14"/>
    <property type="match status" value="1"/>
</dbReference>
<evidence type="ECO:0000256" key="6">
    <source>
        <dbReference type="RuleBase" id="RU003949"/>
    </source>
</evidence>
<evidence type="ECO:0000256" key="5">
    <source>
        <dbReference type="ARBA" id="ARBA00023274"/>
    </source>
</evidence>
<evidence type="ECO:0000313" key="7">
    <source>
        <dbReference type="EMBL" id="AZZ88956.1"/>
    </source>
</evidence>
<dbReference type="InterPro" id="IPR000218">
    <property type="entry name" value="Ribosomal_uL14"/>
</dbReference>